<dbReference type="InterPro" id="IPR010730">
    <property type="entry name" value="HET"/>
</dbReference>
<protein>
    <submittedName>
        <fullName evidence="2">Heterokaryon incompatibility protein-domain-containing protein</fullName>
    </submittedName>
</protein>
<evidence type="ECO:0000313" key="2">
    <source>
        <dbReference type="EMBL" id="KAF2479245.1"/>
    </source>
</evidence>
<keyword evidence="3" id="KW-1185">Reference proteome</keyword>
<evidence type="ECO:0000259" key="1">
    <source>
        <dbReference type="Pfam" id="PF06985"/>
    </source>
</evidence>
<dbReference type="PANTHER" id="PTHR24148">
    <property type="entry name" value="ANKYRIN REPEAT DOMAIN-CONTAINING PROTEIN 39 HOMOLOG-RELATED"/>
    <property type="match status" value="1"/>
</dbReference>
<evidence type="ECO:0000313" key="3">
    <source>
        <dbReference type="Proteomes" id="UP000799767"/>
    </source>
</evidence>
<dbReference type="Proteomes" id="UP000799767">
    <property type="component" value="Unassembled WGS sequence"/>
</dbReference>
<accession>A0A6A6PH58</accession>
<dbReference type="OrthoDB" id="3647238at2759"/>
<name>A0A6A6PH58_9PEZI</name>
<reference evidence="2" key="1">
    <citation type="journal article" date="2020" name="Stud. Mycol.">
        <title>101 Dothideomycetes genomes: a test case for predicting lifestyles and emergence of pathogens.</title>
        <authorList>
            <person name="Haridas S."/>
            <person name="Albert R."/>
            <person name="Binder M."/>
            <person name="Bloem J."/>
            <person name="Labutti K."/>
            <person name="Salamov A."/>
            <person name="Andreopoulos B."/>
            <person name="Baker S."/>
            <person name="Barry K."/>
            <person name="Bills G."/>
            <person name="Bluhm B."/>
            <person name="Cannon C."/>
            <person name="Castanera R."/>
            <person name="Culley D."/>
            <person name="Daum C."/>
            <person name="Ezra D."/>
            <person name="Gonzalez J."/>
            <person name="Henrissat B."/>
            <person name="Kuo A."/>
            <person name="Liang C."/>
            <person name="Lipzen A."/>
            <person name="Lutzoni F."/>
            <person name="Magnuson J."/>
            <person name="Mondo S."/>
            <person name="Nolan M."/>
            <person name="Ohm R."/>
            <person name="Pangilinan J."/>
            <person name="Park H.-J."/>
            <person name="Ramirez L."/>
            <person name="Alfaro M."/>
            <person name="Sun H."/>
            <person name="Tritt A."/>
            <person name="Yoshinaga Y."/>
            <person name="Zwiers L.-H."/>
            <person name="Turgeon B."/>
            <person name="Goodwin S."/>
            <person name="Spatafora J."/>
            <person name="Crous P."/>
            <person name="Grigoriev I."/>
        </authorList>
    </citation>
    <scope>NUCLEOTIDE SEQUENCE</scope>
    <source>
        <strain evidence="2">CBS 113389</strain>
    </source>
</reference>
<dbReference type="Pfam" id="PF26639">
    <property type="entry name" value="Het-6_barrel"/>
    <property type="match status" value="1"/>
</dbReference>
<dbReference type="RefSeq" id="XP_033585815.1">
    <property type="nucleotide sequence ID" value="XM_033734832.1"/>
</dbReference>
<feature type="domain" description="Heterokaryon incompatibility" evidence="1">
    <location>
        <begin position="45"/>
        <end position="204"/>
    </location>
</feature>
<dbReference type="AlphaFoldDB" id="A0A6A6PH58"/>
<dbReference type="EMBL" id="MU001642">
    <property type="protein sequence ID" value="KAF2479245.1"/>
    <property type="molecule type" value="Genomic_DNA"/>
</dbReference>
<gene>
    <name evidence="2" type="ORF">BDY17DRAFT_305233</name>
</gene>
<organism evidence="2 3">
    <name type="scientific">Neohortaea acidophila</name>
    <dbReference type="NCBI Taxonomy" id="245834"/>
    <lineage>
        <taxon>Eukaryota</taxon>
        <taxon>Fungi</taxon>
        <taxon>Dikarya</taxon>
        <taxon>Ascomycota</taxon>
        <taxon>Pezizomycotina</taxon>
        <taxon>Dothideomycetes</taxon>
        <taxon>Dothideomycetidae</taxon>
        <taxon>Mycosphaerellales</taxon>
        <taxon>Teratosphaeriaceae</taxon>
        <taxon>Neohortaea</taxon>
    </lineage>
</organism>
<dbReference type="PANTHER" id="PTHR24148:SF64">
    <property type="entry name" value="HETEROKARYON INCOMPATIBILITY DOMAIN-CONTAINING PROTEIN"/>
    <property type="match status" value="1"/>
</dbReference>
<dbReference type="InterPro" id="IPR052895">
    <property type="entry name" value="HetReg/Transcr_Mod"/>
</dbReference>
<sequence>MVYHPLDERRQEIRLLIVKAGSGSDPLQCELQHRFLEAEQEAPSYETISYCWGDASSRAEIFLDGVATMVPVNAKLAVLRMRRPNCDRTLWIDSICINQEDQVERAQQIKLMARIYSCGRQNIVWLGPETETTARAMETMKAIVDNAREETDGFEAFHSELYDDHGSFKHAISPKTWNDDALDLPALLDIYRRPWFERLWVVQEVALSRRNTCLCGPHEIPFEDVLRSASWAYHKLDFLSDNIFDDFDPSLLLRILLVMDRSSGSLSSTAEHAFDLHQTVATLRGFQTEDPRDHVFGLLGLFRISDPAITKLLDPQQDKSLDHVLRDATRAMIQQSGRLDCFRSLGGVHAELQDVELPSWAPAWHGSVDRTTDADEFSLICSADGSAEGCQVQDTSHWKHWDDPDVLKVNGFVVGEVATISDVFDDAFWDFSEKTIHLIEEIQDLYDNTNDAADEDADVRLGRTLLAGINCYLDAPTDDEARDVRKWFNFVKANHTIPADLQRYNRDRGRENGAEDSVALRVTRIQEAFHCAARNRRFFTTDTGLVGLGPRSMRPDGIVAVVYGSALPVMLRRVNEYYNLVGVCYVDGIMYGEAVKRHRADGKEDVWFEIH</sequence>
<proteinExistence type="predicted"/>
<dbReference type="Pfam" id="PF06985">
    <property type="entry name" value="HET"/>
    <property type="match status" value="1"/>
</dbReference>
<dbReference type="GeneID" id="54475834"/>